<keyword evidence="2" id="KW-1185">Reference proteome</keyword>
<dbReference type="EMBL" id="JAFLWW010000001">
    <property type="protein sequence ID" value="MBT1154422.1"/>
    <property type="molecule type" value="Genomic_DNA"/>
</dbReference>
<protein>
    <submittedName>
        <fullName evidence="1">Uncharacterized protein</fullName>
    </submittedName>
</protein>
<evidence type="ECO:0000313" key="1">
    <source>
        <dbReference type="EMBL" id="MBT1154422.1"/>
    </source>
</evidence>
<sequence length="161" mass="18627">MTQEIREVREDDLPFLAANLRSADIRELIAVYGKPDFLGSLRRSADLSDQTLVGCPAPGEKPVMLFGIRKVTPKNALIWACATVDLVDNRMAFLRASRPIIKRWFEERPSVDTFTNFTHAKNFDHHRWLRWCGAELLPARRLGPRGEPFLPFIIRRQKYHV</sequence>
<proteinExistence type="predicted"/>
<dbReference type="RefSeq" id="WP_214385624.1">
    <property type="nucleotide sequence ID" value="NZ_JAFLWW010000001.1"/>
</dbReference>
<evidence type="ECO:0000313" key="2">
    <source>
        <dbReference type="Proteomes" id="UP001138921"/>
    </source>
</evidence>
<name>A0A9X1A712_9HYPH</name>
<gene>
    <name evidence="1" type="ORF">J1C56_02330</name>
</gene>
<comment type="caution">
    <text evidence="1">The sequence shown here is derived from an EMBL/GenBank/DDBJ whole genome shotgun (WGS) entry which is preliminary data.</text>
</comment>
<accession>A0A9X1A712</accession>
<reference evidence="1" key="2">
    <citation type="submission" date="2021-03" db="EMBL/GenBank/DDBJ databases">
        <authorList>
            <person name="Artuso I."/>
            <person name="Turrini P."/>
            <person name="Pirolo M."/>
            <person name="Lugli G.A."/>
            <person name="Ventura M."/>
            <person name="Visca P."/>
        </authorList>
    </citation>
    <scope>NUCLEOTIDE SEQUENCE</scope>
    <source>
        <strain evidence="1">LMG 26462</strain>
    </source>
</reference>
<organism evidence="1 2">
    <name type="scientific">Aminobacter anthyllidis</name>
    <dbReference type="NCBI Taxonomy" id="1035067"/>
    <lineage>
        <taxon>Bacteria</taxon>
        <taxon>Pseudomonadati</taxon>
        <taxon>Pseudomonadota</taxon>
        <taxon>Alphaproteobacteria</taxon>
        <taxon>Hyphomicrobiales</taxon>
        <taxon>Phyllobacteriaceae</taxon>
        <taxon>Aminobacter</taxon>
    </lineage>
</organism>
<reference evidence="1" key="1">
    <citation type="journal article" date="2021" name="Microorganisms">
        <title>Phylogenomic Reconstruction and Metabolic Potential of the Genus Aminobacter.</title>
        <authorList>
            <person name="Artuso I."/>
            <person name="Turrini P."/>
            <person name="Pirolo M."/>
            <person name="Lugli G.A."/>
            <person name="Ventura M."/>
            <person name="Visca P."/>
        </authorList>
    </citation>
    <scope>NUCLEOTIDE SEQUENCE</scope>
    <source>
        <strain evidence="1">LMG 26462</strain>
    </source>
</reference>
<dbReference type="AlphaFoldDB" id="A0A9X1A712"/>
<dbReference type="Proteomes" id="UP001138921">
    <property type="component" value="Unassembled WGS sequence"/>
</dbReference>